<name>A0A9R1A6S5_TRITD</name>
<reference evidence="1 2" key="1">
    <citation type="submission" date="2017-09" db="EMBL/GenBank/DDBJ databases">
        <authorList>
            <consortium name="International Durum Wheat Genome Sequencing Consortium (IDWGSC)"/>
            <person name="Milanesi L."/>
        </authorList>
    </citation>
    <scope>NUCLEOTIDE SEQUENCE [LARGE SCALE GENOMIC DNA]</scope>
    <source>
        <strain evidence="2">cv. Svevo</strain>
    </source>
</reference>
<dbReference type="EMBL" id="LT934124">
    <property type="protein sequence ID" value="VAI90559.1"/>
    <property type="molecule type" value="Genomic_DNA"/>
</dbReference>
<dbReference type="Proteomes" id="UP000324705">
    <property type="component" value="Chromosome 7B"/>
</dbReference>
<evidence type="ECO:0000313" key="1">
    <source>
        <dbReference type="EMBL" id="VAI90559.1"/>
    </source>
</evidence>
<organism evidence="1 2">
    <name type="scientific">Triticum turgidum subsp. durum</name>
    <name type="common">Durum wheat</name>
    <name type="synonym">Triticum durum</name>
    <dbReference type="NCBI Taxonomy" id="4567"/>
    <lineage>
        <taxon>Eukaryota</taxon>
        <taxon>Viridiplantae</taxon>
        <taxon>Streptophyta</taxon>
        <taxon>Embryophyta</taxon>
        <taxon>Tracheophyta</taxon>
        <taxon>Spermatophyta</taxon>
        <taxon>Magnoliopsida</taxon>
        <taxon>Liliopsida</taxon>
        <taxon>Poales</taxon>
        <taxon>Poaceae</taxon>
        <taxon>BOP clade</taxon>
        <taxon>Pooideae</taxon>
        <taxon>Triticodae</taxon>
        <taxon>Triticeae</taxon>
        <taxon>Triticinae</taxon>
        <taxon>Triticum</taxon>
    </lineage>
</organism>
<evidence type="ECO:0000313" key="2">
    <source>
        <dbReference type="Proteomes" id="UP000324705"/>
    </source>
</evidence>
<dbReference type="AlphaFoldDB" id="A0A9R1A6S5"/>
<keyword evidence="2" id="KW-1185">Reference proteome</keyword>
<accession>A0A9R1A6S5</accession>
<proteinExistence type="predicted"/>
<sequence length="70" mass="8276">MFTAEEGRRRYHRIRKEKNPYGLASKMCSVMRSCHFTMPERTSHFCHASTWGFATKSNSSRPRILLRLVK</sequence>
<protein>
    <submittedName>
        <fullName evidence="1">Uncharacterized protein</fullName>
    </submittedName>
</protein>
<gene>
    <name evidence="1" type="ORF">TRITD_7Bv1G163930</name>
</gene>
<dbReference type="Gramene" id="TRITD7Bv1G163930.1">
    <property type="protein sequence ID" value="TRITD7Bv1G163930.1"/>
    <property type="gene ID" value="TRITD7Bv1G163930"/>
</dbReference>